<sequence>MTHLSYSRRHLFTAGGFLHLYYLNSSSFSPFLLTCLLLTSLLGSFFLSLSFFFFFFFLAVRVCEQVQSNKVVFALQSLHFYHLIPVPCFFYFLRLPVRNYFVRCPPNLIDWLNYRLFCPVECKISSPSCGECKK</sequence>
<feature type="transmembrane region" description="Helical" evidence="1">
    <location>
        <begin position="71"/>
        <end position="93"/>
    </location>
</feature>
<name>A0ABR1L428_9PEZI</name>
<reference evidence="2 3" key="1">
    <citation type="submission" date="2024-04" db="EMBL/GenBank/DDBJ databases">
        <title>Phyllosticta paracitricarpa is synonymous to the EU quarantine fungus P. citricarpa based on phylogenomic analyses.</title>
        <authorList>
            <consortium name="Lawrence Berkeley National Laboratory"/>
            <person name="Van Ingen-Buijs V.A."/>
            <person name="Van Westerhoven A.C."/>
            <person name="Haridas S."/>
            <person name="Skiadas P."/>
            <person name="Martin F."/>
            <person name="Groenewald J.Z."/>
            <person name="Crous P.W."/>
            <person name="Seidl M.F."/>
        </authorList>
    </citation>
    <scope>NUCLEOTIDE SEQUENCE [LARGE SCALE GENOMIC DNA]</scope>
    <source>
        <strain evidence="2 3">CBS 123371</strain>
    </source>
</reference>
<evidence type="ECO:0000313" key="3">
    <source>
        <dbReference type="Proteomes" id="UP001363622"/>
    </source>
</evidence>
<keyword evidence="1" id="KW-0812">Transmembrane</keyword>
<gene>
    <name evidence="2" type="ORF">IWZ03DRAFT_23992</name>
</gene>
<comment type="caution">
    <text evidence="2">The sequence shown here is derived from an EMBL/GenBank/DDBJ whole genome shotgun (WGS) entry which is preliminary data.</text>
</comment>
<dbReference type="Proteomes" id="UP001363622">
    <property type="component" value="Unassembled WGS sequence"/>
</dbReference>
<keyword evidence="1" id="KW-1133">Transmembrane helix</keyword>
<keyword evidence="1" id="KW-0472">Membrane</keyword>
<keyword evidence="3" id="KW-1185">Reference proteome</keyword>
<accession>A0ABR1L428</accession>
<dbReference type="EMBL" id="JBBPHU010000001">
    <property type="protein sequence ID" value="KAK7524396.1"/>
    <property type="molecule type" value="Genomic_DNA"/>
</dbReference>
<evidence type="ECO:0000256" key="1">
    <source>
        <dbReference type="SAM" id="Phobius"/>
    </source>
</evidence>
<evidence type="ECO:0000313" key="2">
    <source>
        <dbReference type="EMBL" id="KAK7524396.1"/>
    </source>
</evidence>
<protein>
    <submittedName>
        <fullName evidence="2">Uncharacterized protein</fullName>
    </submittedName>
</protein>
<feature type="transmembrane region" description="Helical" evidence="1">
    <location>
        <begin position="31"/>
        <end position="59"/>
    </location>
</feature>
<proteinExistence type="predicted"/>
<organism evidence="2 3">
    <name type="scientific">Phyllosticta citriasiana</name>
    <dbReference type="NCBI Taxonomy" id="595635"/>
    <lineage>
        <taxon>Eukaryota</taxon>
        <taxon>Fungi</taxon>
        <taxon>Dikarya</taxon>
        <taxon>Ascomycota</taxon>
        <taxon>Pezizomycotina</taxon>
        <taxon>Dothideomycetes</taxon>
        <taxon>Dothideomycetes incertae sedis</taxon>
        <taxon>Botryosphaeriales</taxon>
        <taxon>Phyllostictaceae</taxon>
        <taxon>Phyllosticta</taxon>
    </lineage>
</organism>